<evidence type="ECO:0000256" key="13">
    <source>
        <dbReference type="SAM" id="Phobius"/>
    </source>
</evidence>
<dbReference type="GO" id="GO:0005886">
    <property type="term" value="C:plasma membrane"/>
    <property type="evidence" value="ECO:0007669"/>
    <property type="project" value="TreeGrafter"/>
</dbReference>
<keyword evidence="10 12" id="KW-0739">Sodium transport</keyword>
<evidence type="ECO:0000256" key="11">
    <source>
        <dbReference type="ARBA" id="ARBA00023303"/>
    </source>
</evidence>
<keyword evidence="6 13" id="KW-1133">Transmembrane helix</keyword>
<accession>A0AAE1EUI4</accession>
<feature type="transmembrane region" description="Helical" evidence="13">
    <location>
        <begin position="465"/>
        <end position="487"/>
    </location>
</feature>
<dbReference type="Pfam" id="PF00858">
    <property type="entry name" value="ASC"/>
    <property type="match status" value="2"/>
</dbReference>
<keyword evidence="11 12" id="KW-0407">Ion channel</keyword>
<keyword evidence="3 12" id="KW-0813">Transport</keyword>
<evidence type="ECO:0000256" key="5">
    <source>
        <dbReference type="ARBA" id="ARBA00022692"/>
    </source>
</evidence>
<evidence type="ECO:0000313" key="15">
    <source>
        <dbReference type="Proteomes" id="UP001286313"/>
    </source>
</evidence>
<evidence type="ECO:0000256" key="4">
    <source>
        <dbReference type="ARBA" id="ARBA00022461"/>
    </source>
</evidence>
<comment type="caution">
    <text evidence="14">The sequence shown here is derived from an EMBL/GenBank/DDBJ whole genome shotgun (WGS) entry which is preliminary data.</text>
</comment>
<keyword evidence="7" id="KW-0915">Sodium</keyword>
<dbReference type="EMBL" id="JAWQEG010004461">
    <property type="protein sequence ID" value="KAK3861602.1"/>
    <property type="molecule type" value="Genomic_DNA"/>
</dbReference>
<dbReference type="AlphaFoldDB" id="A0AAE1EUI4"/>
<keyword evidence="5 12" id="KW-0812">Transmembrane</keyword>
<keyword evidence="15" id="KW-1185">Reference proteome</keyword>
<feature type="transmembrane region" description="Helical" evidence="13">
    <location>
        <begin position="33"/>
        <end position="57"/>
    </location>
</feature>
<evidence type="ECO:0000256" key="7">
    <source>
        <dbReference type="ARBA" id="ARBA00023053"/>
    </source>
</evidence>
<gene>
    <name evidence="14" type="ORF">Pcinc_032455</name>
</gene>
<reference evidence="14" key="1">
    <citation type="submission" date="2023-10" db="EMBL/GenBank/DDBJ databases">
        <title>Genome assemblies of two species of porcelain crab, Petrolisthes cinctipes and Petrolisthes manimaculis (Anomura: Porcellanidae).</title>
        <authorList>
            <person name="Angst P."/>
        </authorList>
    </citation>
    <scope>NUCLEOTIDE SEQUENCE</scope>
    <source>
        <strain evidence="14">PB745_01</strain>
        <tissue evidence="14">Gill</tissue>
    </source>
</reference>
<proteinExistence type="inferred from homology"/>
<dbReference type="PANTHER" id="PTHR11690:SF300">
    <property type="entry name" value="PICKPOCKET PROTEIN 19"/>
    <property type="match status" value="1"/>
</dbReference>
<protein>
    <submittedName>
        <fullName evidence="14">Uncharacterized protein</fullName>
    </submittedName>
</protein>
<sequence length="1068" mass="120830">MTTSSLIHTSIAAVDSSWFAEIRNVLVERARGVAWGGVALRAWGLLVWVLVTVLFVYQAGLNLQVYQTLPTVLLVTMEANPTFRLPPLTACPSPAYDPVKLRRLGLNVSGNYIQFEESLFSLRGVPEDLEASTLWQEGSWDFNQVVHYLHTGRDGLRLVQSTDTTLLPGWYRTFSPLGPCLTYNPPIGETRVTVYFHRLPPVKVCMFVNEDGETDTYRGLESQCEKVETTCNSSCGMENYIYFGQMNFDRVYLYFHESPIYGEDINDEDIFTYSRKLFDGNYILQEVTTSPNFIITSQLIESSLIKGSCSSDPDYTYNQCYHQLHQDKVMQGVGCSLLGDSNWHQASGQVCRSPNTFHNLYSLEHANKFQCAQSCKRRKFVLDMEKKYESEYTITLITRTTDLKREVEVKTYPLAQFFSDTGGSLGLFLGVSILTFLDLAIVYAARFIKLQDEKRKQNIVRTIRYCTILLLALCTGVHSMEILRTFLLQPRLTAVSLKVDVPELTPNDTTLIARRLATRALDCHPDESPNEECRAKCLLEHAVEEMASVSPFIILQGLVPCHNVGLSLPSPLYVVPSEMLLVATQGEKVNKCHQLCGQESHNNTKERSFIMEVKNNHYNFDSLQLACSIGGIIGLYLGYSMFDALDLSDSILAEHGSIGFSKLSKPRVVLQKIHYALKIGVVVMAVVLALWQLHTFLLYHKVSSTTTKVFTENRTEQLAVVMCRWPPLSLSHVASELGINISTRVLYKLPKEERLMEVLRVLDTLPGNWSNTTLDQVWQRAAWNITDVITAFLAIGKDGKYSTHFCDDNPTCVDLWQPIITPLNRCFSFNASLGGSDINEMTIVFPENLENKGILGTSPQLYFAITPLNEQPLLLDMVAKTAYHRIQATPHQAQYYRLDSSRGSSYDNYRICVHHCLSESASITHSCRLPYMLWRPDLPQCNQEQYAALPRYYKGLEGIGQEAWTNLKNSENVSHALVEDHDKCYEDCRHLQHTFTSITVTKSIDSYPTVVVRMLQEEDVVVQEEDRHTSSQLFSDMGGIAGSMAGFSLLFLLKDLLPRLLARRNDQN</sequence>
<comment type="subcellular location">
    <subcellularLocation>
        <location evidence="1">Membrane</location>
        <topology evidence="1">Multi-pass membrane protein</topology>
    </subcellularLocation>
</comment>
<evidence type="ECO:0000256" key="3">
    <source>
        <dbReference type="ARBA" id="ARBA00022448"/>
    </source>
</evidence>
<organism evidence="14 15">
    <name type="scientific">Petrolisthes cinctipes</name>
    <name type="common">Flat porcelain crab</name>
    <dbReference type="NCBI Taxonomy" id="88211"/>
    <lineage>
        <taxon>Eukaryota</taxon>
        <taxon>Metazoa</taxon>
        <taxon>Ecdysozoa</taxon>
        <taxon>Arthropoda</taxon>
        <taxon>Crustacea</taxon>
        <taxon>Multicrustacea</taxon>
        <taxon>Malacostraca</taxon>
        <taxon>Eumalacostraca</taxon>
        <taxon>Eucarida</taxon>
        <taxon>Decapoda</taxon>
        <taxon>Pleocyemata</taxon>
        <taxon>Anomura</taxon>
        <taxon>Galatheoidea</taxon>
        <taxon>Porcellanidae</taxon>
        <taxon>Petrolisthes</taxon>
    </lineage>
</organism>
<evidence type="ECO:0000256" key="8">
    <source>
        <dbReference type="ARBA" id="ARBA00023065"/>
    </source>
</evidence>
<name>A0AAE1EUI4_PETCI</name>
<evidence type="ECO:0000256" key="12">
    <source>
        <dbReference type="RuleBase" id="RU000679"/>
    </source>
</evidence>
<keyword evidence="4 12" id="KW-0894">Sodium channel</keyword>
<dbReference type="Proteomes" id="UP001286313">
    <property type="component" value="Unassembled WGS sequence"/>
</dbReference>
<evidence type="ECO:0000256" key="10">
    <source>
        <dbReference type="ARBA" id="ARBA00023201"/>
    </source>
</evidence>
<evidence type="ECO:0000256" key="1">
    <source>
        <dbReference type="ARBA" id="ARBA00004141"/>
    </source>
</evidence>
<keyword evidence="8 12" id="KW-0406">Ion transport</keyword>
<evidence type="ECO:0000256" key="6">
    <source>
        <dbReference type="ARBA" id="ARBA00022989"/>
    </source>
</evidence>
<dbReference type="Gene3D" id="1.10.287.770">
    <property type="entry name" value="YojJ-like"/>
    <property type="match status" value="1"/>
</dbReference>
<dbReference type="InterPro" id="IPR001873">
    <property type="entry name" value="ENaC"/>
</dbReference>
<comment type="similarity">
    <text evidence="2 12">Belongs to the amiloride-sensitive sodium channel (TC 1.A.6) family.</text>
</comment>
<evidence type="ECO:0000256" key="9">
    <source>
        <dbReference type="ARBA" id="ARBA00023136"/>
    </source>
</evidence>
<feature type="transmembrane region" description="Helical" evidence="13">
    <location>
        <begin position="425"/>
        <end position="445"/>
    </location>
</feature>
<dbReference type="PANTHER" id="PTHR11690">
    <property type="entry name" value="AMILORIDE-SENSITIVE SODIUM CHANNEL-RELATED"/>
    <property type="match status" value="1"/>
</dbReference>
<keyword evidence="9 13" id="KW-0472">Membrane</keyword>
<evidence type="ECO:0000256" key="2">
    <source>
        <dbReference type="ARBA" id="ARBA00007193"/>
    </source>
</evidence>
<dbReference type="GO" id="GO:0015280">
    <property type="term" value="F:ligand-gated sodium channel activity"/>
    <property type="evidence" value="ECO:0007669"/>
    <property type="project" value="TreeGrafter"/>
</dbReference>
<evidence type="ECO:0000313" key="14">
    <source>
        <dbReference type="EMBL" id="KAK3861602.1"/>
    </source>
</evidence>